<comment type="caution">
    <text evidence="3">The sequence shown here is derived from an EMBL/GenBank/DDBJ whole genome shotgun (WGS) entry which is preliminary data.</text>
</comment>
<dbReference type="Gene3D" id="3.40.50.150">
    <property type="entry name" value="Vaccinia Virus protein VP39"/>
    <property type="match status" value="1"/>
</dbReference>
<evidence type="ECO:0000256" key="1">
    <source>
        <dbReference type="ARBA" id="ARBA00022679"/>
    </source>
</evidence>
<dbReference type="AlphaFoldDB" id="A0A9J6P596"/>
<evidence type="ECO:0000313" key="4">
    <source>
        <dbReference type="Proteomes" id="UP001056429"/>
    </source>
</evidence>
<reference evidence="3" key="2">
    <citation type="submission" date="2021-04" db="EMBL/GenBank/DDBJ databases">
        <authorList>
            <person name="Dong X."/>
        </authorList>
    </citation>
    <scope>NUCLEOTIDE SEQUENCE</scope>
    <source>
        <strain evidence="3">ZWT</strain>
    </source>
</reference>
<dbReference type="RefSeq" id="WP_250861021.1">
    <property type="nucleotide sequence ID" value="NZ_JAGSOJ010000004.1"/>
</dbReference>
<evidence type="ECO:0000259" key="2">
    <source>
        <dbReference type="Pfam" id="PF13649"/>
    </source>
</evidence>
<dbReference type="Gene3D" id="2.20.25.110">
    <property type="entry name" value="S-adenosyl-L-methionine-dependent methyltransferases"/>
    <property type="match status" value="1"/>
</dbReference>
<dbReference type="InterPro" id="IPR029063">
    <property type="entry name" value="SAM-dependent_MTases_sf"/>
</dbReference>
<keyword evidence="1" id="KW-0808">Transferase</keyword>
<accession>A0A9J6P596</accession>
<name>A0A9J6P596_9CLOT</name>
<dbReference type="GO" id="GO:0008168">
    <property type="term" value="F:methyltransferase activity"/>
    <property type="evidence" value="ECO:0007669"/>
    <property type="project" value="UniProtKB-KW"/>
</dbReference>
<dbReference type="PANTHER" id="PTHR43861">
    <property type="entry name" value="TRANS-ACONITATE 2-METHYLTRANSFERASE-RELATED"/>
    <property type="match status" value="1"/>
</dbReference>
<dbReference type="SUPFAM" id="SSF53335">
    <property type="entry name" value="S-adenosyl-L-methionine-dependent methyltransferases"/>
    <property type="match status" value="1"/>
</dbReference>
<sequence length="250" mass="29037">MNRKVINWMWENEDAQKAFADWVGFPGKKETAEEVDKLNHLLKFEGDLKILDVGCGTGRHSLELAKRGHNVTGIDIASLYIDEARKHALYNDLNVDFRFQRGLHIRDKEQYDFILAYNHTLGLMKEEELNQHFKNIHKALKGDGKFLLKIAGTTMNGQLTQEKIKDWGEQNGKYILSEKYMEDGFRIENCIFIDPKKKEIIEYREKQKAFTHGEILDILKESGFSDIECYSDIHGEVADENNFGVYICKK</sequence>
<dbReference type="Pfam" id="PF13649">
    <property type="entry name" value="Methyltransf_25"/>
    <property type="match status" value="1"/>
</dbReference>
<dbReference type="GO" id="GO:0032259">
    <property type="term" value="P:methylation"/>
    <property type="evidence" value="ECO:0007669"/>
    <property type="project" value="UniProtKB-KW"/>
</dbReference>
<keyword evidence="3" id="KW-0489">Methyltransferase</keyword>
<dbReference type="InterPro" id="IPR041698">
    <property type="entry name" value="Methyltransf_25"/>
</dbReference>
<reference evidence="3" key="1">
    <citation type="journal article" date="2021" name="mSystems">
        <title>Bacteria and Archaea Synergistically Convert Glycine Betaine to Biogenic Methane in the Formosa Cold Seep of the South China Sea.</title>
        <authorList>
            <person name="Li L."/>
            <person name="Zhang W."/>
            <person name="Zhang S."/>
            <person name="Song L."/>
            <person name="Sun Q."/>
            <person name="Zhang H."/>
            <person name="Xiang H."/>
            <person name="Dong X."/>
        </authorList>
    </citation>
    <scope>NUCLEOTIDE SEQUENCE</scope>
    <source>
        <strain evidence="3">ZWT</strain>
    </source>
</reference>
<feature type="domain" description="Methyltransferase" evidence="2">
    <location>
        <begin position="50"/>
        <end position="144"/>
    </location>
</feature>
<evidence type="ECO:0000313" key="3">
    <source>
        <dbReference type="EMBL" id="MCM1991887.1"/>
    </source>
</evidence>
<proteinExistence type="predicted"/>
<keyword evidence="4" id="KW-1185">Reference proteome</keyword>
<organism evidence="3 4">
    <name type="scientific">Oceanirhabdus seepicola</name>
    <dbReference type="NCBI Taxonomy" id="2828781"/>
    <lineage>
        <taxon>Bacteria</taxon>
        <taxon>Bacillati</taxon>
        <taxon>Bacillota</taxon>
        <taxon>Clostridia</taxon>
        <taxon>Eubacteriales</taxon>
        <taxon>Clostridiaceae</taxon>
        <taxon>Oceanirhabdus</taxon>
    </lineage>
</organism>
<gene>
    <name evidence="3" type="ORF">KDK92_19275</name>
</gene>
<dbReference type="Proteomes" id="UP001056429">
    <property type="component" value="Unassembled WGS sequence"/>
</dbReference>
<dbReference type="CDD" id="cd02440">
    <property type="entry name" value="AdoMet_MTases"/>
    <property type="match status" value="1"/>
</dbReference>
<protein>
    <submittedName>
        <fullName evidence="3">Class I SAM-dependent methyltransferase</fullName>
    </submittedName>
</protein>
<dbReference type="EMBL" id="JAGSOJ010000004">
    <property type="protein sequence ID" value="MCM1991887.1"/>
    <property type="molecule type" value="Genomic_DNA"/>
</dbReference>